<keyword evidence="3 5" id="KW-0808">Transferase</keyword>
<evidence type="ECO:0000256" key="1">
    <source>
        <dbReference type="ARBA" id="ARBA00022741"/>
    </source>
</evidence>
<dbReference type="Gene3D" id="3.40.50.300">
    <property type="entry name" value="P-loop containing nucleotide triphosphate hydrolases"/>
    <property type="match status" value="1"/>
</dbReference>
<dbReference type="OrthoDB" id="9812943at2"/>
<dbReference type="UniPathway" id="UPA00241">
    <property type="reaction ID" value="UER00356"/>
</dbReference>
<dbReference type="PROSITE" id="PS51219">
    <property type="entry name" value="DPCK"/>
    <property type="match status" value="1"/>
</dbReference>
<protein>
    <recommendedName>
        <fullName evidence="3 4">Dephospho-CoA kinase</fullName>
        <ecNumber evidence="3 4">2.7.1.24</ecNumber>
    </recommendedName>
    <alternativeName>
        <fullName evidence="3">Dephosphocoenzyme A kinase</fullName>
    </alternativeName>
</protein>
<dbReference type="InterPro" id="IPR027417">
    <property type="entry name" value="P-loop_NTPase"/>
</dbReference>
<reference evidence="5 6" key="1">
    <citation type="submission" date="2018-06" db="EMBL/GenBank/DDBJ databases">
        <authorList>
            <consortium name="Pathogen Informatics"/>
            <person name="Doyle S."/>
        </authorList>
    </citation>
    <scope>NUCLEOTIDE SEQUENCE [LARGE SCALE GENOMIC DNA]</scope>
    <source>
        <strain evidence="5 6">NCTC9935</strain>
    </source>
</reference>
<comment type="subcellular location">
    <subcellularLocation>
        <location evidence="3">Cytoplasm</location>
    </subcellularLocation>
</comment>
<keyword evidence="3" id="KW-0963">Cytoplasm</keyword>
<dbReference type="CDD" id="cd02022">
    <property type="entry name" value="DPCK"/>
    <property type="match status" value="1"/>
</dbReference>
<keyword evidence="3 5" id="KW-0418">Kinase</keyword>
<dbReference type="GO" id="GO:0004140">
    <property type="term" value="F:dephospho-CoA kinase activity"/>
    <property type="evidence" value="ECO:0007669"/>
    <property type="project" value="UniProtKB-UniRule"/>
</dbReference>
<dbReference type="GO" id="GO:0005524">
    <property type="term" value="F:ATP binding"/>
    <property type="evidence" value="ECO:0007669"/>
    <property type="project" value="UniProtKB-UniRule"/>
</dbReference>
<dbReference type="STRING" id="1660.APY09_08035"/>
<dbReference type="Pfam" id="PF01121">
    <property type="entry name" value="CoaE"/>
    <property type="match status" value="1"/>
</dbReference>
<dbReference type="Proteomes" id="UP000250192">
    <property type="component" value="Unassembled WGS sequence"/>
</dbReference>
<organism evidence="5 6">
    <name type="scientific">Schaalia odontolytica</name>
    <dbReference type="NCBI Taxonomy" id="1660"/>
    <lineage>
        <taxon>Bacteria</taxon>
        <taxon>Bacillati</taxon>
        <taxon>Actinomycetota</taxon>
        <taxon>Actinomycetes</taxon>
        <taxon>Actinomycetales</taxon>
        <taxon>Actinomycetaceae</taxon>
        <taxon>Schaalia</taxon>
    </lineage>
</organism>
<evidence type="ECO:0000313" key="5">
    <source>
        <dbReference type="EMBL" id="SPT56527.1"/>
    </source>
</evidence>
<dbReference type="SUPFAM" id="SSF52540">
    <property type="entry name" value="P-loop containing nucleoside triphosphate hydrolases"/>
    <property type="match status" value="1"/>
</dbReference>
<dbReference type="PANTHER" id="PTHR10695">
    <property type="entry name" value="DEPHOSPHO-COA KINASE-RELATED"/>
    <property type="match status" value="1"/>
</dbReference>
<keyword evidence="1 3" id="KW-0547">Nucleotide-binding</keyword>
<sequence>MGVNSALSRGACTASLIRPIPPLRVQGPARVVAVSGGIGSGKSSVTRVFASMGATTADADAIARQVLEPGQPALKEVAARFGADLIGEDGALDRSGLARRVFAGEGAEERIAALNAITHPAIEQRAWEILNGAPEGSVAVYDIPLLVEGDHAEHFDAVVIVDAPIEERIKRLEGRGVAPEDARARIRAQASSCQRRAVASIWIDNEGSACDLEEVARLVYERWLAPDTPVFD</sequence>
<evidence type="ECO:0000256" key="3">
    <source>
        <dbReference type="HAMAP-Rule" id="MF_00376"/>
    </source>
</evidence>
<dbReference type="GO" id="GO:0005737">
    <property type="term" value="C:cytoplasm"/>
    <property type="evidence" value="ECO:0007669"/>
    <property type="project" value="UniProtKB-SubCell"/>
</dbReference>
<name>A0A2X0VGA4_9ACTO</name>
<gene>
    <name evidence="3 5" type="primary">coaE</name>
    <name evidence="5" type="ORF">NCTC9935_02070</name>
</gene>
<comment type="function">
    <text evidence="3">Catalyzes the phosphorylation of the 3'-hydroxyl group of dephosphocoenzyme A to form coenzyme A.</text>
</comment>
<dbReference type="HAMAP" id="MF_00376">
    <property type="entry name" value="Dephospho_CoA_kinase"/>
    <property type="match status" value="1"/>
</dbReference>
<keyword evidence="6" id="KW-1185">Reference proteome</keyword>
<dbReference type="NCBIfam" id="TIGR00152">
    <property type="entry name" value="dephospho-CoA kinase"/>
    <property type="match status" value="1"/>
</dbReference>
<evidence type="ECO:0000256" key="2">
    <source>
        <dbReference type="ARBA" id="ARBA00022840"/>
    </source>
</evidence>
<comment type="pathway">
    <text evidence="3">Cofactor biosynthesis; coenzyme A biosynthesis; CoA from (R)-pantothenate: step 5/5.</text>
</comment>
<dbReference type="EC" id="2.7.1.24" evidence="3 4"/>
<evidence type="ECO:0000313" key="6">
    <source>
        <dbReference type="Proteomes" id="UP000250192"/>
    </source>
</evidence>
<dbReference type="AlphaFoldDB" id="A0A2X0VGA4"/>
<dbReference type="PANTHER" id="PTHR10695:SF46">
    <property type="entry name" value="BIFUNCTIONAL COENZYME A SYNTHASE-RELATED"/>
    <property type="match status" value="1"/>
</dbReference>
<dbReference type="EMBL" id="UAPR01000017">
    <property type="protein sequence ID" value="SPT56527.1"/>
    <property type="molecule type" value="Genomic_DNA"/>
</dbReference>
<dbReference type="InterPro" id="IPR001977">
    <property type="entry name" value="Depp_CoAkinase"/>
</dbReference>
<keyword evidence="2 3" id="KW-0067">ATP-binding</keyword>
<comment type="catalytic activity">
    <reaction evidence="3">
        <text>3'-dephospho-CoA + ATP = ADP + CoA + H(+)</text>
        <dbReference type="Rhea" id="RHEA:18245"/>
        <dbReference type="ChEBI" id="CHEBI:15378"/>
        <dbReference type="ChEBI" id="CHEBI:30616"/>
        <dbReference type="ChEBI" id="CHEBI:57287"/>
        <dbReference type="ChEBI" id="CHEBI:57328"/>
        <dbReference type="ChEBI" id="CHEBI:456216"/>
        <dbReference type="EC" id="2.7.1.24"/>
    </reaction>
</comment>
<comment type="similarity">
    <text evidence="3">Belongs to the CoaE family.</text>
</comment>
<evidence type="ECO:0000256" key="4">
    <source>
        <dbReference type="NCBIfam" id="TIGR00152"/>
    </source>
</evidence>
<keyword evidence="3" id="KW-0173">Coenzyme A biosynthesis</keyword>
<accession>A0A2X0VGA4</accession>
<dbReference type="GO" id="GO:0015937">
    <property type="term" value="P:coenzyme A biosynthetic process"/>
    <property type="evidence" value="ECO:0007669"/>
    <property type="project" value="UniProtKB-UniRule"/>
</dbReference>
<proteinExistence type="inferred from homology"/>
<feature type="binding site" evidence="3">
    <location>
        <begin position="39"/>
        <end position="44"/>
    </location>
    <ligand>
        <name>ATP</name>
        <dbReference type="ChEBI" id="CHEBI:30616"/>
    </ligand>
</feature>